<evidence type="ECO:0000256" key="1">
    <source>
        <dbReference type="ARBA" id="ARBA00022723"/>
    </source>
</evidence>
<accession>A0A813A6Q8</accession>
<protein>
    <submittedName>
        <fullName evidence="5">CMD1 protein</fullName>
    </submittedName>
</protein>
<dbReference type="AlphaFoldDB" id="A0A813A6Q8"/>
<evidence type="ECO:0000256" key="3">
    <source>
        <dbReference type="ARBA" id="ARBA00022837"/>
    </source>
</evidence>
<dbReference type="InterPro" id="IPR011992">
    <property type="entry name" value="EF-hand-dom_pair"/>
</dbReference>
<sequence>MCKAAITGSTGWEDKETKVLKTFQAWDTDGNGYISKEEMTRVLSELCSASSGEVEEMLANADIDQDGKIDYEELVHWICRAPYLEKYFQASHDVFFFNIRNMDSDLEGLEEVRDLIEGSLHDPKERLKNIVAYFSVFQPPGKVMEVFSACAQKAQGRIDAQLTPLIKLTFAYHDKDDSGTLSYDESIIFFANFAALCDPYMDCISLMGAGASPTLEWGEDGIPKPNGKIKVNKLQHFRVLTGQARLWEEFKRKYSRLKGQQLKNIDQHHQSAFELLSNGTGKIQEADLIEALLPGHKKNRQFMEALGLAVILDAKMDKGMTDEEAGGKIDAIEAELKEMQAGMDAMETKLNAEMGDCPQQ</sequence>
<comment type="caution">
    <text evidence="5">The sequence shown here is derived from an EMBL/GenBank/DDBJ whole genome shotgun (WGS) entry which is preliminary data.</text>
</comment>
<feature type="domain" description="EF-hand" evidence="4">
    <location>
        <begin position="14"/>
        <end position="49"/>
    </location>
</feature>
<dbReference type="FunFam" id="1.10.238.10:FF:000336">
    <property type="entry name" value="HLH domain-containing protein"/>
    <property type="match status" value="1"/>
</dbReference>
<dbReference type="InterPro" id="IPR050145">
    <property type="entry name" value="Centrin_CML-like"/>
</dbReference>
<gene>
    <name evidence="5" type="primary">CMD1</name>
    <name evidence="5" type="ORF">SNEC2469_LOCUS26822</name>
</gene>
<dbReference type="CDD" id="cd00051">
    <property type="entry name" value="EFh"/>
    <property type="match status" value="1"/>
</dbReference>
<evidence type="ECO:0000259" key="4">
    <source>
        <dbReference type="PROSITE" id="PS50222"/>
    </source>
</evidence>
<dbReference type="Pfam" id="PF13499">
    <property type="entry name" value="EF-hand_7"/>
    <property type="match status" value="1"/>
</dbReference>
<organism evidence="5 6">
    <name type="scientific">Symbiodinium necroappetens</name>
    <dbReference type="NCBI Taxonomy" id="1628268"/>
    <lineage>
        <taxon>Eukaryota</taxon>
        <taxon>Sar</taxon>
        <taxon>Alveolata</taxon>
        <taxon>Dinophyceae</taxon>
        <taxon>Suessiales</taxon>
        <taxon>Symbiodiniaceae</taxon>
        <taxon>Symbiodinium</taxon>
    </lineage>
</organism>
<dbReference type="SUPFAM" id="SSF47473">
    <property type="entry name" value="EF-hand"/>
    <property type="match status" value="1"/>
</dbReference>
<dbReference type="GO" id="GO:0005509">
    <property type="term" value="F:calcium ion binding"/>
    <property type="evidence" value="ECO:0007669"/>
    <property type="project" value="InterPro"/>
</dbReference>
<dbReference type="PROSITE" id="PS50222">
    <property type="entry name" value="EF_HAND_2"/>
    <property type="match status" value="2"/>
</dbReference>
<dbReference type="Gene3D" id="1.10.238.10">
    <property type="entry name" value="EF-hand"/>
    <property type="match status" value="1"/>
</dbReference>
<proteinExistence type="predicted"/>
<dbReference type="InterPro" id="IPR002048">
    <property type="entry name" value="EF_hand_dom"/>
</dbReference>
<dbReference type="PANTHER" id="PTHR23050">
    <property type="entry name" value="CALCIUM BINDING PROTEIN"/>
    <property type="match status" value="1"/>
</dbReference>
<keyword evidence="3" id="KW-0106">Calcium</keyword>
<dbReference type="SMART" id="SM00054">
    <property type="entry name" value="EFh"/>
    <property type="match status" value="3"/>
</dbReference>
<keyword evidence="6" id="KW-1185">Reference proteome</keyword>
<dbReference type="InterPro" id="IPR018247">
    <property type="entry name" value="EF_Hand_1_Ca_BS"/>
</dbReference>
<keyword evidence="2" id="KW-0677">Repeat</keyword>
<evidence type="ECO:0000256" key="2">
    <source>
        <dbReference type="ARBA" id="ARBA00022737"/>
    </source>
</evidence>
<feature type="domain" description="EF-hand" evidence="4">
    <location>
        <begin position="53"/>
        <end position="84"/>
    </location>
</feature>
<dbReference type="Proteomes" id="UP000601435">
    <property type="component" value="Unassembled WGS sequence"/>
</dbReference>
<name>A0A813A6Q8_9DINO</name>
<keyword evidence="1" id="KW-0479">Metal-binding</keyword>
<dbReference type="OrthoDB" id="448412at2759"/>
<dbReference type="PROSITE" id="PS00018">
    <property type="entry name" value="EF_HAND_1"/>
    <property type="match status" value="2"/>
</dbReference>
<reference evidence="5" key="1">
    <citation type="submission" date="2021-02" db="EMBL/GenBank/DDBJ databases">
        <authorList>
            <person name="Dougan E. K."/>
            <person name="Rhodes N."/>
            <person name="Thang M."/>
            <person name="Chan C."/>
        </authorList>
    </citation>
    <scope>NUCLEOTIDE SEQUENCE</scope>
</reference>
<evidence type="ECO:0000313" key="6">
    <source>
        <dbReference type="Proteomes" id="UP000601435"/>
    </source>
</evidence>
<dbReference type="EMBL" id="CAJNJA010055410">
    <property type="protein sequence ID" value="CAE7855423.1"/>
    <property type="molecule type" value="Genomic_DNA"/>
</dbReference>
<evidence type="ECO:0000313" key="5">
    <source>
        <dbReference type="EMBL" id="CAE7855423.1"/>
    </source>
</evidence>